<reference evidence="1" key="2">
    <citation type="journal article" date="2022" name="Sci. Rep.">
        <title>In silico prediction of the enzymes involved in the degradation of the herbicide molinate by Gulosibacter molinativorax ON4T.</title>
        <authorList>
            <person name="Lopes A.R."/>
            <person name="Bunin E."/>
            <person name="Viana A.T."/>
            <person name="Froufe H."/>
            <person name="Munoz-Merida A."/>
            <person name="Pinho D."/>
            <person name="Figueiredo J."/>
            <person name="Barroso C."/>
            <person name="Vaz-Moreira I."/>
            <person name="Bellanger X."/>
            <person name="Egas C."/>
            <person name="Nunes O.C."/>
        </authorList>
    </citation>
    <scope>NUCLEOTIDE SEQUENCE</scope>
    <source>
        <strain evidence="1">ON4</strain>
    </source>
</reference>
<dbReference type="EMBL" id="PXVD01000016">
    <property type="protein sequence ID" value="MDJ1371754.1"/>
    <property type="molecule type" value="Genomic_DNA"/>
</dbReference>
<name>A0ABT7C962_9MICO</name>
<reference evidence="1" key="1">
    <citation type="submission" date="2018-03" db="EMBL/GenBank/DDBJ databases">
        <authorList>
            <person name="Nunes O.C."/>
            <person name="Lopes A.R."/>
            <person name="Froufe H."/>
            <person name="Munoz-Merida A."/>
            <person name="Barroso C."/>
            <person name="Egas C."/>
        </authorList>
    </citation>
    <scope>NUCLEOTIDE SEQUENCE</scope>
    <source>
        <strain evidence="1">ON4</strain>
    </source>
</reference>
<dbReference type="RefSeq" id="WP_026937860.1">
    <property type="nucleotide sequence ID" value="NZ_CP028426.1"/>
</dbReference>
<evidence type="ECO:0000313" key="1">
    <source>
        <dbReference type="EMBL" id="MDJ1371754.1"/>
    </source>
</evidence>
<organism evidence="1 2">
    <name type="scientific">Gulosibacter molinativorax</name>
    <dbReference type="NCBI Taxonomy" id="256821"/>
    <lineage>
        <taxon>Bacteria</taxon>
        <taxon>Bacillati</taxon>
        <taxon>Actinomycetota</taxon>
        <taxon>Actinomycetes</taxon>
        <taxon>Micrococcales</taxon>
        <taxon>Microbacteriaceae</taxon>
        <taxon>Gulosibacter</taxon>
    </lineage>
</organism>
<sequence length="67" mass="7986">MTERVIWEASSLPYLVQERRLIPTRLARPKYDIEWETVARFQFEKLAEDDAISRAKSGAYTRVIREE</sequence>
<comment type="caution">
    <text evidence="1">The sequence shown here is derived from an EMBL/GenBank/DDBJ whole genome shotgun (WGS) entry which is preliminary data.</text>
</comment>
<accession>A0ABT7C962</accession>
<keyword evidence="2" id="KW-1185">Reference proteome</keyword>
<protein>
    <submittedName>
        <fullName evidence="1">Uncharacterized protein</fullName>
    </submittedName>
</protein>
<dbReference type="Proteomes" id="UP001170379">
    <property type="component" value="Unassembled WGS sequence"/>
</dbReference>
<evidence type="ECO:0000313" key="2">
    <source>
        <dbReference type="Proteomes" id="UP001170379"/>
    </source>
</evidence>
<proteinExistence type="predicted"/>
<gene>
    <name evidence="1" type="ORF">C7K25_10310</name>
</gene>